<evidence type="ECO:0000313" key="2">
    <source>
        <dbReference type="EMBL" id="PON64066.1"/>
    </source>
</evidence>
<keyword evidence="3" id="KW-1185">Reference proteome</keyword>
<evidence type="ECO:0000313" key="3">
    <source>
        <dbReference type="Proteomes" id="UP000237000"/>
    </source>
</evidence>
<organism evidence="2 3">
    <name type="scientific">Trema orientale</name>
    <name type="common">Charcoal tree</name>
    <name type="synonym">Celtis orientalis</name>
    <dbReference type="NCBI Taxonomy" id="63057"/>
    <lineage>
        <taxon>Eukaryota</taxon>
        <taxon>Viridiplantae</taxon>
        <taxon>Streptophyta</taxon>
        <taxon>Embryophyta</taxon>
        <taxon>Tracheophyta</taxon>
        <taxon>Spermatophyta</taxon>
        <taxon>Magnoliopsida</taxon>
        <taxon>eudicotyledons</taxon>
        <taxon>Gunneridae</taxon>
        <taxon>Pentapetalae</taxon>
        <taxon>rosids</taxon>
        <taxon>fabids</taxon>
        <taxon>Rosales</taxon>
        <taxon>Cannabaceae</taxon>
        <taxon>Trema</taxon>
    </lineage>
</organism>
<dbReference type="AlphaFoldDB" id="A0A2P5CSW9"/>
<name>A0A2P5CSW9_TREOI</name>
<comment type="caution">
    <text evidence="2">The sequence shown here is derived from an EMBL/GenBank/DDBJ whole genome shotgun (WGS) entry which is preliminary data.</text>
</comment>
<reference evidence="3" key="1">
    <citation type="submission" date="2016-06" db="EMBL/GenBank/DDBJ databases">
        <title>Parallel loss of symbiosis genes in relatives of nitrogen-fixing non-legume Parasponia.</title>
        <authorList>
            <person name="Van Velzen R."/>
            <person name="Holmer R."/>
            <person name="Bu F."/>
            <person name="Rutten L."/>
            <person name="Van Zeijl A."/>
            <person name="Liu W."/>
            <person name="Santuari L."/>
            <person name="Cao Q."/>
            <person name="Sharma T."/>
            <person name="Shen D."/>
            <person name="Roswanjaya Y."/>
            <person name="Wardhani T."/>
            <person name="Kalhor M.S."/>
            <person name="Jansen J."/>
            <person name="Van den Hoogen J."/>
            <person name="Gungor B."/>
            <person name="Hartog M."/>
            <person name="Hontelez J."/>
            <person name="Verver J."/>
            <person name="Yang W.-C."/>
            <person name="Schijlen E."/>
            <person name="Repin R."/>
            <person name="Schilthuizen M."/>
            <person name="Schranz E."/>
            <person name="Heidstra R."/>
            <person name="Miyata K."/>
            <person name="Fedorova E."/>
            <person name="Kohlen W."/>
            <person name="Bisseling T."/>
            <person name="Smit S."/>
            <person name="Geurts R."/>
        </authorList>
    </citation>
    <scope>NUCLEOTIDE SEQUENCE [LARGE SCALE GENOMIC DNA]</scope>
    <source>
        <strain evidence="3">cv. RG33-2</strain>
    </source>
</reference>
<dbReference type="Proteomes" id="UP000237000">
    <property type="component" value="Unassembled WGS sequence"/>
</dbReference>
<protein>
    <submittedName>
        <fullName evidence="2">Uncharacterized protein</fullName>
    </submittedName>
</protein>
<dbReference type="InParanoid" id="A0A2P5CSW9"/>
<accession>A0A2P5CSW9</accession>
<dbReference type="EMBL" id="JXTC01000331">
    <property type="protein sequence ID" value="PON64066.1"/>
    <property type="molecule type" value="Genomic_DNA"/>
</dbReference>
<gene>
    <name evidence="2" type="ORF">TorRG33x02_274170</name>
</gene>
<evidence type="ECO:0000256" key="1">
    <source>
        <dbReference type="SAM" id="MobiDB-lite"/>
    </source>
</evidence>
<feature type="region of interest" description="Disordered" evidence="1">
    <location>
        <begin position="69"/>
        <end position="110"/>
    </location>
</feature>
<dbReference type="OrthoDB" id="298012at2759"/>
<feature type="compositionally biased region" description="Basic residues" evidence="1">
    <location>
        <begin position="82"/>
        <end position="94"/>
    </location>
</feature>
<sequence length="110" mass="12629">MATLQQELPLVLVHRLEAFDFPFRVRLESQFRLLDPFDSPAEPLQSFLSGQARSVRALLCVDPTPISAELLPPPVPPAHRGTGVHRRSRPHRPGRVPEPDRCDQRRRRLR</sequence>
<proteinExistence type="predicted"/>